<protein>
    <recommendedName>
        <fullName evidence="3">non-specific serine/threonine protein kinase</fullName>
        <ecNumber evidence="3">2.7.11.1</ecNumber>
    </recommendedName>
</protein>
<gene>
    <name evidence="17" type="ORF">B0A55_08858</name>
</gene>
<sequence>QTDAAFGILRKAQGFNRVDLKETWFEKLQRWEEALTAYQKRERDEGESVGFEVIMGKMRCLHALGEWDTLSNIAQDKWLNASTEHRKSIAPLAAAAAWGMGQWEVMDTYLNVMKTASPDRSFFGAILSIHRNHFEEAHAHITKAREGLDTELSALLGESYTRAYSVIVRVQMLAELEEIITYKQHASDAEKQERMRETWTKRLKGCQRNVEVWQRMMKVRALVITPQENTEMYIKFASICRKAQRGGLAEKSLNSLVGGSAGAGQASLASAGGIRRVQHAQFPVQYAVYKFLWSSGHHQDALSALKEFSGRLRTEYEQRSAAVVAAGSANGAHSALTNGVQFSMHSSLAPFGPTHPSATAREKAELDDWRMLLARCYLKQGDWQIKLHDGDWESDHVQDVLQSYNMATRYNETWYKAWHAWALANFEVVTSMAAKADRSGEAGDVVSREIVNDHVVPAIKGFFKSIALSSSSSLQDTLRLLTLWFAHGKHQEVTHSVTQGIASVSIDTWLEVIPQIIARINQPHKIVRDAIHNLLVDVGRAHPQALVYPLTVSMKSDGGNRSRFAARIMDNMRQHSPMLVEQAGLVSHELIRIAVLWHEQWHEGLEEASRLYFGDHNIQGMLATLQPLHEMLRKGPETLREISFIQSFGRDLAEARDWCEAYKTTQEIGDLNQAWDLYYGVFKRIVRQLPQLMSLELQYVSPELKNAHDLKLAIPGTYQSGKPVVRIQSFDPVATVISSKQRPRKLSLRGSDGARYEHILKGHEDIRQDERVMQLFGLVNTLLATHPECLKRHLNIQRYSAIPLSTQSGLLGWVPNSDTLHVLIREYRESRKILLNIEHRIMLQMAPDYDNLTLMQKVEVFGYALDNTTGQDLYRVLWLRSKSSEAWLDRRTNYTRSLAVMSMVGYILGLGDRHPSNLMLDRVTGKIIHIDFGDCFEVAMHREKYPERVPFRLTRMLTFAMEVSNIEGSFRTTCEHVMRLLRDNKESLMAVLEAFVHDPLLTWRLNTRESPPEPSFPSERRTSIMGAAAMAPPDPTARRASVMGGTDQPGSSYRPRNRLSSAAAAAAQNNGGLPADPVEKEVQNARALQVLSRVKEKLTGRDFKKATELPVEEQVEKLLSEATNLENLCQHYIGWCSFW</sequence>
<comment type="catalytic activity">
    <reaction evidence="11">
        <text>L-threonyl-[protein] + ATP = O-phospho-L-threonyl-[protein] + ADP + H(+)</text>
        <dbReference type="Rhea" id="RHEA:46608"/>
        <dbReference type="Rhea" id="RHEA-COMP:11060"/>
        <dbReference type="Rhea" id="RHEA-COMP:11605"/>
        <dbReference type="ChEBI" id="CHEBI:15378"/>
        <dbReference type="ChEBI" id="CHEBI:30013"/>
        <dbReference type="ChEBI" id="CHEBI:30616"/>
        <dbReference type="ChEBI" id="CHEBI:61977"/>
        <dbReference type="ChEBI" id="CHEBI:456216"/>
        <dbReference type="EC" id="2.7.11.1"/>
    </reaction>
</comment>
<feature type="domain" description="PI3K/PI4K catalytic" evidence="14">
    <location>
        <begin position="730"/>
        <end position="1056"/>
    </location>
</feature>
<proteinExistence type="inferred from homology"/>
<dbReference type="SMART" id="SM01343">
    <property type="entry name" value="FATC"/>
    <property type="match status" value="1"/>
</dbReference>
<evidence type="ECO:0000313" key="18">
    <source>
        <dbReference type="Proteomes" id="UP000309340"/>
    </source>
</evidence>
<dbReference type="GO" id="GO:0005737">
    <property type="term" value="C:cytoplasm"/>
    <property type="evidence" value="ECO:0007669"/>
    <property type="project" value="TreeGrafter"/>
</dbReference>
<dbReference type="GO" id="GO:0004674">
    <property type="term" value="F:protein serine/threonine kinase activity"/>
    <property type="evidence" value="ECO:0007669"/>
    <property type="project" value="UniProtKB-KW"/>
</dbReference>
<dbReference type="GO" id="GO:0016242">
    <property type="term" value="P:negative regulation of macroautophagy"/>
    <property type="evidence" value="ECO:0007669"/>
    <property type="project" value="TreeGrafter"/>
</dbReference>
<keyword evidence="4" id="KW-0723">Serine/threonine-protein kinase</keyword>
<feature type="non-terminal residue" evidence="17">
    <location>
        <position position="1"/>
    </location>
</feature>
<dbReference type="FunFam" id="1.20.120.150:FF:000001">
    <property type="entry name" value="Serine/threonine-protein kinase TOR"/>
    <property type="match status" value="1"/>
</dbReference>
<dbReference type="PANTHER" id="PTHR11139">
    <property type="entry name" value="ATAXIA TELANGIECTASIA MUTATED ATM -RELATED"/>
    <property type="match status" value="1"/>
</dbReference>
<dbReference type="Gene3D" id="1.20.120.150">
    <property type="entry name" value="FKBP12-rapamycin binding domain"/>
    <property type="match status" value="1"/>
</dbReference>
<dbReference type="PROSITE" id="PS00915">
    <property type="entry name" value="PI3_4_KINASE_1"/>
    <property type="match status" value="1"/>
</dbReference>
<comment type="caution">
    <text evidence="17">The sequence shown here is derived from an EMBL/GenBank/DDBJ whole genome shotgun (WGS) entry which is preliminary data.</text>
</comment>
<dbReference type="GO" id="GO:0005524">
    <property type="term" value="F:ATP binding"/>
    <property type="evidence" value="ECO:0007669"/>
    <property type="project" value="UniProtKB-KW"/>
</dbReference>
<keyword evidence="5" id="KW-0808">Transferase</keyword>
<comment type="subunit">
    <text evidence="2">Associates with DNA double-strand breaks.</text>
</comment>
<comment type="similarity">
    <text evidence="1">Belongs to the PI3/PI4-kinase family.</text>
</comment>
<dbReference type="GO" id="GO:0031932">
    <property type="term" value="C:TORC2 complex"/>
    <property type="evidence" value="ECO:0007669"/>
    <property type="project" value="TreeGrafter"/>
</dbReference>
<feature type="region of interest" description="Disordered" evidence="13">
    <location>
        <begin position="1030"/>
        <end position="1076"/>
    </location>
</feature>
<evidence type="ECO:0000256" key="3">
    <source>
        <dbReference type="ARBA" id="ARBA00012513"/>
    </source>
</evidence>
<dbReference type="InterPro" id="IPR018936">
    <property type="entry name" value="PI3/4_kinase_CS"/>
</dbReference>
<dbReference type="SUPFAM" id="SSF48371">
    <property type="entry name" value="ARM repeat"/>
    <property type="match status" value="1"/>
</dbReference>
<evidence type="ECO:0000256" key="7">
    <source>
        <dbReference type="ARBA" id="ARBA00022741"/>
    </source>
</evidence>
<dbReference type="InterPro" id="IPR016024">
    <property type="entry name" value="ARM-type_fold"/>
</dbReference>
<evidence type="ECO:0000256" key="6">
    <source>
        <dbReference type="ARBA" id="ARBA00022737"/>
    </source>
</evidence>
<evidence type="ECO:0000256" key="13">
    <source>
        <dbReference type="SAM" id="MobiDB-lite"/>
    </source>
</evidence>
<evidence type="ECO:0000256" key="9">
    <source>
        <dbReference type="ARBA" id="ARBA00022840"/>
    </source>
</evidence>
<organism evidence="17 18">
    <name type="scientific">Friedmanniomyces simplex</name>
    <dbReference type="NCBI Taxonomy" id="329884"/>
    <lineage>
        <taxon>Eukaryota</taxon>
        <taxon>Fungi</taxon>
        <taxon>Dikarya</taxon>
        <taxon>Ascomycota</taxon>
        <taxon>Pezizomycotina</taxon>
        <taxon>Dothideomycetes</taxon>
        <taxon>Dothideomycetidae</taxon>
        <taxon>Mycosphaerellales</taxon>
        <taxon>Teratosphaeriaceae</taxon>
        <taxon>Friedmanniomyces</taxon>
    </lineage>
</organism>
<evidence type="ECO:0000256" key="2">
    <source>
        <dbReference type="ARBA" id="ARBA00011370"/>
    </source>
</evidence>
<accession>A0A4V5NH71</accession>
<dbReference type="InterPro" id="IPR011009">
    <property type="entry name" value="Kinase-like_dom_sf"/>
</dbReference>
<evidence type="ECO:0000313" key="17">
    <source>
        <dbReference type="EMBL" id="TKA69109.1"/>
    </source>
</evidence>
<dbReference type="SUPFAM" id="SSF56112">
    <property type="entry name" value="Protein kinase-like (PK-like)"/>
    <property type="match status" value="1"/>
</dbReference>
<dbReference type="InterPro" id="IPR000403">
    <property type="entry name" value="PI3/4_kinase_cat_dom"/>
</dbReference>
<dbReference type="GO" id="GO:0080090">
    <property type="term" value="P:regulation of primary metabolic process"/>
    <property type="evidence" value="ECO:0007669"/>
    <property type="project" value="UniProtKB-ARBA"/>
</dbReference>
<dbReference type="InterPro" id="IPR014009">
    <property type="entry name" value="PIK_FAT"/>
</dbReference>
<dbReference type="InterPro" id="IPR057564">
    <property type="entry name" value="HEAT_ATR"/>
</dbReference>
<comment type="catalytic activity">
    <reaction evidence="12">
        <text>L-seryl-[protein] + ATP = O-phospho-L-seryl-[protein] + ADP + H(+)</text>
        <dbReference type="Rhea" id="RHEA:17989"/>
        <dbReference type="Rhea" id="RHEA-COMP:9863"/>
        <dbReference type="Rhea" id="RHEA-COMP:11604"/>
        <dbReference type="ChEBI" id="CHEBI:15378"/>
        <dbReference type="ChEBI" id="CHEBI:29999"/>
        <dbReference type="ChEBI" id="CHEBI:30616"/>
        <dbReference type="ChEBI" id="CHEBI:83421"/>
        <dbReference type="ChEBI" id="CHEBI:456216"/>
        <dbReference type="EC" id="2.7.11.1"/>
    </reaction>
</comment>
<dbReference type="EC" id="2.7.11.1" evidence="3"/>
<evidence type="ECO:0000256" key="4">
    <source>
        <dbReference type="ARBA" id="ARBA00022527"/>
    </source>
</evidence>
<reference evidence="17 18" key="1">
    <citation type="submission" date="2017-03" db="EMBL/GenBank/DDBJ databases">
        <title>Genomes of endolithic fungi from Antarctica.</title>
        <authorList>
            <person name="Coleine C."/>
            <person name="Masonjones S."/>
            <person name="Stajich J.E."/>
        </authorList>
    </citation>
    <scope>NUCLEOTIDE SEQUENCE [LARGE SCALE GENOMIC DNA]</scope>
    <source>
        <strain evidence="17 18">CCFEE 5184</strain>
    </source>
</reference>
<keyword evidence="9" id="KW-0067">ATP-binding</keyword>
<dbReference type="PROSITE" id="PS00916">
    <property type="entry name" value="PI3_4_KINASE_2"/>
    <property type="match status" value="1"/>
</dbReference>
<evidence type="ECO:0000259" key="15">
    <source>
        <dbReference type="PROSITE" id="PS51189"/>
    </source>
</evidence>
<dbReference type="Pfam" id="PF00454">
    <property type="entry name" value="PI3_PI4_kinase"/>
    <property type="match status" value="1"/>
</dbReference>
<dbReference type="GO" id="GO:0044877">
    <property type="term" value="F:protein-containing complex binding"/>
    <property type="evidence" value="ECO:0007669"/>
    <property type="project" value="InterPro"/>
</dbReference>
<dbReference type="Gene3D" id="3.30.1010.10">
    <property type="entry name" value="Phosphatidylinositol 3-kinase Catalytic Subunit, Chain A, domain 4"/>
    <property type="match status" value="1"/>
</dbReference>
<dbReference type="GO" id="GO:0038202">
    <property type="term" value="P:TORC1 signaling"/>
    <property type="evidence" value="ECO:0007669"/>
    <property type="project" value="TreeGrafter"/>
</dbReference>
<dbReference type="InterPro" id="IPR050517">
    <property type="entry name" value="DDR_Repair_Kinase"/>
</dbReference>
<dbReference type="InterPro" id="IPR003152">
    <property type="entry name" value="FATC_dom"/>
</dbReference>
<evidence type="ECO:0000256" key="8">
    <source>
        <dbReference type="ARBA" id="ARBA00022777"/>
    </source>
</evidence>
<dbReference type="GO" id="GO:0031931">
    <property type="term" value="C:TORC1 complex"/>
    <property type="evidence" value="ECO:0007669"/>
    <property type="project" value="TreeGrafter"/>
</dbReference>
<dbReference type="PROSITE" id="PS51189">
    <property type="entry name" value="FAT"/>
    <property type="match status" value="1"/>
</dbReference>
<dbReference type="PANTHER" id="PTHR11139:SF9">
    <property type="entry name" value="SERINE_THREONINE-PROTEIN KINASE MTOR"/>
    <property type="match status" value="1"/>
</dbReference>
<dbReference type="InterPro" id="IPR036738">
    <property type="entry name" value="FRB_sf"/>
</dbReference>
<dbReference type="Pfam" id="PF02259">
    <property type="entry name" value="FAT"/>
    <property type="match status" value="1"/>
</dbReference>
<dbReference type="SMART" id="SM01345">
    <property type="entry name" value="Rapamycin_bind"/>
    <property type="match status" value="1"/>
</dbReference>
<dbReference type="STRING" id="329884.A0A4V5NH71"/>
<dbReference type="GO" id="GO:0009891">
    <property type="term" value="P:positive regulation of biosynthetic process"/>
    <property type="evidence" value="ECO:0007669"/>
    <property type="project" value="UniProtKB-ARBA"/>
</dbReference>
<dbReference type="FunFam" id="3.30.1010.10:FF:000004">
    <property type="entry name" value="Serine/threonine-protein kinase TOR"/>
    <property type="match status" value="1"/>
</dbReference>
<dbReference type="InterPro" id="IPR009076">
    <property type="entry name" value="FRB_dom"/>
</dbReference>
<dbReference type="Proteomes" id="UP000309340">
    <property type="component" value="Unassembled WGS sequence"/>
</dbReference>
<dbReference type="Gene3D" id="1.10.1070.11">
    <property type="entry name" value="Phosphatidylinositol 3-/4-kinase, catalytic domain"/>
    <property type="match status" value="1"/>
</dbReference>
<evidence type="ECO:0000256" key="12">
    <source>
        <dbReference type="ARBA" id="ARBA00048679"/>
    </source>
</evidence>
<dbReference type="Pfam" id="PF08771">
    <property type="entry name" value="FRB_dom"/>
    <property type="match status" value="1"/>
</dbReference>
<dbReference type="Pfam" id="PF02260">
    <property type="entry name" value="FATC"/>
    <property type="match status" value="1"/>
</dbReference>
<keyword evidence="18" id="KW-1185">Reference proteome</keyword>
<dbReference type="InterPro" id="IPR036940">
    <property type="entry name" value="PI3/4_kinase_cat_sf"/>
</dbReference>
<keyword evidence="7" id="KW-0547">Nucleotide-binding</keyword>
<evidence type="ECO:0000256" key="11">
    <source>
        <dbReference type="ARBA" id="ARBA00047899"/>
    </source>
</evidence>
<evidence type="ECO:0000259" key="16">
    <source>
        <dbReference type="PROSITE" id="PS51190"/>
    </source>
</evidence>
<keyword evidence="6" id="KW-0677">Repeat</keyword>
<dbReference type="InterPro" id="IPR026683">
    <property type="entry name" value="TOR_cat"/>
</dbReference>
<dbReference type="CDD" id="cd05169">
    <property type="entry name" value="PIKKc_TOR"/>
    <property type="match status" value="1"/>
</dbReference>
<dbReference type="EMBL" id="NAJQ01000467">
    <property type="protein sequence ID" value="TKA69109.1"/>
    <property type="molecule type" value="Genomic_DNA"/>
</dbReference>
<evidence type="ECO:0000256" key="10">
    <source>
        <dbReference type="ARBA" id="ARBA00025079"/>
    </source>
</evidence>
<dbReference type="OrthoDB" id="381190at2759"/>
<dbReference type="GO" id="GO:0005634">
    <property type="term" value="C:nucleus"/>
    <property type="evidence" value="ECO:0007669"/>
    <property type="project" value="TreeGrafter"/>
</dbReference>
<evidence type="ECO:0000256" key="1">
    <source>
        <dbReference type="ARBA" id="ARBA00011031"/>
    </source>
</evidence>
<dbReference type="SUPFAM" id="SSF47212">
    <property type="entry name" value="FKBP12-rapamycin-binding domain of FKBP-rapamycin-associated protein (FRAP)"/>
    <property type="match status" value="1"/>
</dbReference>
<feature type="domain" description="FAT" evidence="15">
    <location>
        <begin position="1"/>
        <end position="556"/>
    </location>
</feature>
<name>A0A4V5NH71_9PEZI</name>
<evidence type="ECO:0000256" key="5">
    <source>
        <dbReference type="ARBA" id="ARBA00022679"/>
    </source>
</evidence>
<dbReference type="InterPro" id="IPR003151">
    <property type="entry name" value="PIK-rel_kinase_FAT"/>
</dbReference>
<dbReference type="SMART" id="SM00146">
    <property type="entry name" value="PI3Kc"/>
    <property type="match status" value="1"/>
</dbReference>
<evidence type="ECO:0000259" key="14">
    <source>
        <dbReference type="PROSITE" id="PS50290"/>
    </source>
</evidence>
<dbReference type="FunFam" id="1.10.1070.11:FF:000020">
    <property type="entry name" value="Serine/threonine-protein kinase TOR"/>
    <property type="match status" value="1"/>
</dbReference>
<dbReference type="PROSITE" id="PS51190">
    <property type="entry name" value="FATC"/>
    <property type="match status" value="1"/>
</dbReference>
<keyword evidence="8" id="KW-0418">Kinase</keyword>
<dbReference type="Pfam" id="PF23593">
    <property type="entry name" value="HEAT_ATR"/>
    <property type="match status" value="1"/>
</dbReference>
<feature type="domain" description="FATC" evidence="16">
    <location>
        <begin position="1107"/>
        <end position="1139"/>
    </location>
</feature>
<dbReference type="PROSITE" id="PS50290">
    <property type="entry name" value="PI3_4_KINASE_3"/>
    <property type="match status" value="1"/>
</dbReference>
<comment type="function">
    <text evidence="10">Serine/threonine protein kinase which activates checkpoint signaling upon genotoxic stresses such as ionizing radiation (IR), ultraviolet light (UV), or DNA replication stalling, thereby acting as a DNA damage sensor. Recognizes the substrate consensus sequence [ST]-Q. Phosphorylates histone H2A to form H2AS128ph (gamma-H2A) at sites of DNA damage, involved in the regulation of DNA damage response mechanism. Required for the control of telomere length and genome stability.</text>
</comment>
<dbReference type="AlphaFoldDB" id="A0A4V5NH71"/>